<feature type="transmembrane region" description="Helical" evidence="1">
    <location>
        <begin position="20"/>
        <end position="39"/>
    </location>
</feature>
<dbReference type="EMBL" id="JBHRTB010000010">
    <property type="protein sequence ID" value="MFC3143542.1"/>
    <property type="molecule type" value="Genomic_DNA"/>
</dbReference>
<keyword evidence="1" id="KW-0472">Membrane</keyword>
<keyword evidence="4" id="KW-1185">Reference proteome</keyword>
<protein>
    <submittedName>
        <fullName evidence="3">TadE/TadG family type IV pilus assembly protein</fullName>
    </submittedName>
</protein>
<feature type="domain" description="TadE-like" evidence="2">
    <location>
        <begin position="18"/>
        <end position="60"/>
    </location>
</feature>
<sequence length="165" mass="17641">MKTRLLSSIRRFAREDRGAVLVEFALVMPFMILVFALSIEAARMLWSYQSAITGVREASRYVARSVPGNICSTGGSLNAMSAQLKTMVERSIDGEILFPSAVTVNTVVPGLTCVNGNYRSGTVSIATVTANVTIDFPLRGILDMFGGGLGGVTTDIADQARIFGQ</sequence>
<accession>A0ABV7GUP3</accession>
<dbReference type="Proteomes" id="UP001595632">
    <property type="component" value="Unassembled WGS sequence"/>
</dbReference>
<dbReference type="RefSeq" id="WP_275630826.1">
    <property type="nucleotide sequence ID" value="NZ_JARGYD010000001.1"/>
</dbReference>
<dbReference type="Pfam" id="PF07811">
    <property type="entry name" value="TadE"/>
    <property type="match status" value="1"/>
</dbReference>
<keyword evidence="1" id="KW-1133">Transmembrane helix</keyword>
<evidence type="ECO:0000313" key="3">
    <source>
        <dbReference type="EMBL" id="MFC3143542.1"/>
    </source>
</evidence>
<keyword evidence="1" id="KW-0812">Transmembrane</keyword>
<reference evidence="4" key="1">
    <citation type="journal article" date="2019" name="Int. J. Syst. Evol. Microbiol.">
        <title>The Global Catalogue of Microorganisms (GCM) 10K type strain sequencing project: providing services to taxonomists for standard genome sequencing and annotation.</title>
        <authorList>
            <consortium name="The Broad Institute Genomics Platform"/>
            <consortium name="The Broad Institute Genome Sequencing Center for Infectious Disease"/>
            <person name="Wu L."/>
            <person name="Ma J."/>
        </authorList>
    </citation>
    <scope>NUCLEOTIDE SEQUENCE [LARGE SCALE GENOMIC DNA]</scope>
    <source>
        <strain evidence="4">KCTC 52366</strain>
    </source>
</reference>
<evidence type="ECO:0000313" key="4">
    <source>
        <dbReference type="Proteomes" id="UP001595632"/>
    </source>
</evidence>
<name>A0ABV7GUP3_9RHOB</name>
<dbReference type="InterPro" id="IPR012495">
    <property type="entry name" value="TadE-like_dom"/>
</dbReference>
<comment type="caution">
    <text evidence="3">The sequence shown here is derived from an EMBL/GenBank/DDBJ whole genome shotgun (WGS) entry which is preliminary data.</text>
</comment>
<evidence type="ECO:0000259" key="2">
    <source>
        <dbReference type="Pfam" id="PF07811"/>
    </source>
</evidence>
<gene>
    <name evidence="3" type="ORF">ACFOGP_12535</name>
</gene>
<organism evidence="3 4">
    <name type="scientific">Psychromarinibacter halotolerans</name>
    <dbReference type="NCBI Taxonomy" id="1775175"/>
    <lineage>
        <taxon>Bacteria</taxon>
        <taxon>Pseudomonadati</taxon>
        <taxon>Pseudomonadota</taxon>
        <taxon>Alphaproteobacteria</taxon>
        <taxon>Rhodobacterales</taxon>
        <taxon>Paracoccaceae</taxon>
        <taxon>Psychromarinibacter</taxon>
    </lineage>
</organism>
<proteinExistence type="predicted"/>
<evidence type="ECO:0000256" key="1">
    <source>
        <dbReference type="SAM" id="Phobius"/>
    </source>
</evidence>